<evidence type="ECO:0000313" key="12">
    <source>
        <dbReference type="RefSeq" id="XP_008784903.1"/>
    </source>
</evidence>
<evidence type="ECO:0000313" key="13">
    <source>
        <dbReference type="RefSeq" id="XP_038982968.1"/>
    </source>
</evidence>
<evidence type="ECO:0000256" key="2">
    <source>
        <dbReference type="ARBA" id="ARBA00009928"/>
    </source>
</evidence>
<evidence type="ECO:0000259" key="8">
    <source>
        <dbReference type="Pfam" id="PF00264"/>
    </source>
</evidence>
<dbReference type="Proteomes" id="UP000228380">
    <property type="component" value="Chromosome 6"/>
</dbReference>
<evidence type="ECO:0000256" key="6">
    <source>
        <dbReference type="ARBA" id="ARBA00023008"/>
    </source>
</evidence>
<reference evidence="12 13" key="2">
    <citation type="submission" date="2025-04" db="UniProtKB">
        <authorList>
            <consortium name="RefSeq"/>
        </authorList>
    </citation>
    <scope>IDENTIFICATION</scope>
    <source>
        <tissue evidence="12 13">Young leaves</tissue>
    </source>
</reference>
<evidence type="ECO:0000313" key="11">
    <source>
        <dbReference type="Proteomes" id="UP000228380"/>
    </source>
</evidence>
<keyword evidence="6" id="KW-0186">Copper</keyword>
<dbReference type="PRINTS" id="PR00092">
    <property type="entry name" value="TYROSINASE"/>
</dbReference>
<accession>A0A8B9AG70</accession>
<dbReference type="InterPro" id="IPR050316">
    <property type="entry name" value="Tyrosinase/Hemocyanin"/>
</dbReference>
<evidence type="ECO:0000259" key="10">
    <source>
        <dbReference type="Pfam" id="PF12143"/>
    </source>
</evidence>
<dbReference type="GO" id="GO:0046872">
    <property type="term" value="F:metal ion binding"/>
    <property type="evidence" value="ECO:0007669"/>
    <property type="project" value="UniProtKB-KW"/>
</dbReference>
<dbReference type="Gene3D" id="1.10.1280.10">
    <property type="entry name" value="Di-copper center containing domain from catechol oxidase"/>
    <property type="match status" value="1"/>
</dbReference>
<evidence type="ECO:0000259" key="9">
    <source>
        <dbReference type="Pfam" id="PF12142"/>
    </source>
</evidence>
<dbReference type="GeneID" id="103703733"/>
<dbReference type="InterPro" id="IPR022740">
    <property type="entry name" value="Polyphenol_oxidase_C"/>
</dbReference>
<evidence type="ECO:0000256" key="7">
    <source>
        <dbReference type="ARBA" id="ARBA00023157"/>
    </source>
</evidence>
<feature type="domain" description="Polyphenol oxidase central" evidence="9">
    <location>
        <begin position="357"/>
        <end position="407"/>
    </location>
</feature>
<keyword evidence="11" id="KW-1185">Reference proteome</keyword>
<dbReference type="Pfam" id="PF00264">
    <property type="entry name" value="Tyrosinase"/>
    <property type="match status" value="1"/>
</dbReference>
<evidence type="ECO:0000256" key="1">
    <source>
        <dbReference type="ARBA" id="ARBA00001973"/>
    </source>
</evidence>
<dbReference type="OrthoDB" id="6132182at2759"/>
<keyword evidence="3" id="KW-0479">Metal-binding</keyword>
<dbReference type="RefSeq" id="XP_038982968.1">
    <property type="nucleotide sequence ID" value="XM_039127040.1"/>
</dbReference>
<reference evidence="11" key="1">
    <citation type="journal article" date="2019" name="Nat. Commun.">
        <title>Genome-wide association mapping of date palm fruit traits.</title>
        <authorList>
            <person name="Hazzouri K.M."/>
            <person name="Gros-Balthazard M."/>
            <person name="Flowers J.M."/>
            <person name="Copetti D."/>
            <person name="Lemansour A."/>
            <person name="Lebrun M."/>
            <person name="Masmoudi K."/>
            <person name="Ferrand S."/>
            <person name="Dhar M.I."/>
            <person name="Fresquez Z.A."/>
            <person name="Rosas U."/>
            <person name="Zhang J."/>
            <person name="Talag J."/>
            <person name="Lee S."/>
            <person name="Kudrna D."/>
            <person name="Powell R.F."/>
            <person name="Leitch I.J."/>
            <person name="Krueger R.R."/>
            <person name="Wing R.A."/>
            <person name="Amiri K.M.A."/>
            <person name="Purugganan M.D."/>
        </authorList>
    </citation>
    <scope>NUCLEOTIDE SEQUENCE [LARGE SCALE GENOMIC DNA]</scope>
    <source>
        <strain evidence="11">cv. Khalas</strain>
    </source>
</reference>
<feature type="domain" description="Tyrosinase copper-binding" evidence="8">
    <location>
        <begin position="167"/>
        <end position="350"/>
    </location>
</feature>
<proteinExistence type="inferred from homology"/>
<evidence type="ECO:0000256" key="4">
    <source>
        <dbReference type="ARBA" id="ARBA00022784"/>
    </source>
</evidence>
<dbReference type="SUPFAM" id="SSF48056">
    <property type="entry name" value="Di-copper centre-containing domain"/>
    <property type="match status" value="1"/>
</dbReference>
<dbReference type="RefSeq" id="XP_008784903.1">
    <property type="nucleotide sequence ID" value="XM_008786681.2"/>
</dbReference>
<keyword evidence="7" id="KW-1015">Disulfide bond</keyword>
<evidence type="ECO:0000256" key="3">
    <source>
        <dbReference type="ARBA" id="ARBA00022723"/>
    </source>
</evidence>
<name>A0A8B9AG70_PHODC</name>
<dbReference type="KEGG" id="pda:103703733"/>
<comment type="cofactor">
    <cofactor evidence="1">
        <name>Cu(2+)</name>
        <dbReference type="ChEBI" id="CHEBI:29036"/>
    </cofactor>
</comment>
<keyword evidence="5" id="KW-0560">Oxidoreductase</keyword>
<dbReference type="Pfam" id="PF12142">
    <property type="entry name" value="PPO1_DWL"/>
    <property type="match status" value="1"/>
</dbReference>
<comment type="similarity">
    <text evidence="2">Belongs to the tyrosinase family.</text>
</comment>
<gene>
    <name evidence="12 13" type="primary">LOC103703733</name>
</gene>
<keyword evidence="4" id="KW-0883">Thioether bond</keyword>
<dbReference type="PANTHER" id="PTHR11474">
    <property type="entry name" value="TYROSINASE FAMILY MEMBER"/>
    <property type="match status" value="1"/>
</dbReference>
<dbReference type="PANTHER" id="PTHR11474:SF128">
    <property type="entry name" value="AUREUSIDIN SYNTHASE-LIKE"/>
    <property type="match status" value="1"/>
</dbReference>
<dbReference type="Pfam" id="PF12143">
    <property type="entry name" value="PPO1_KFDV"/>
    <property type="match status" value="1"/>
</dbReference>
<sequence length="583" mass="66042">MEAKLWLVPILLTFASAGLVVNLFLIDTKEAPVADVVGNSRDSGEAVDFGVKRNLIPFPSTALEWFGGMIMGMVEEAESIGDTTVRSKSNKYHNIPFSPNPTTCHCPANGPSFGSAPAPTDFEFPDPSSPMRVRPPAHLVSEDYFANYSKAIAIMKQLPPDHPHSLKGQAEMHWIYWNGADNHVNSSNILKIQRSWFFFPWYRIFIYFHERIIGKLIGDDAFALPFWNWDSPDGMMIPDIYTKGSPSDTRIVDIDFNEVDSGLEPEEQISTNLGIMYLQMISSAKKPELFMGCRLRSGEEGDCDGPGSIESAPHNTLTRWLWRRFFSAGHDTLLYAHHANIDRLWTVWKKMNGNELEFADTEWLDSEFCFYDENSRLVRIKVRDCLDTTKLGYRYEDVDLPWLAARPEPSIPPRIAHDMLKTREAGNVLRMPGSAGELVDVGQTSWTLDKSVTARIHRPRRQRTKKETEEEEEVLVVYGIGVKRDTYVKFDVFVNIIDETMVSPRSREFAGSFSTGVRHGKRLVRDEGDAVTKSKSNLKLGISELLQDLEADGDEYIWVTLVPRGGTGLDATVDGVRIEYMRW</sequence>
<feature type="domain" description="Polyphenol oxidase C-terminal" evidence="10">
    <location>
        <begin position="447"/>
        <end position="580"/>
    </location>
</feature>
<dbReference type="GO" id="GO:0004097">
    <property type="term" value="F:catechol oxidase activity"/>
    <property type="evidence" value="ECO:0007669"/>
    <property type="project" value="InterPro"/>
</dbReference>
<organism evidence="11 13">
    <name type="scientific">Phoenix dactylifera</name>
    <name type="common">Date palm</name>
    <dbReference type="NCBI Taxonomy" id="42345"/>
    <lineage>
        <taxon>Eukaryota</taxon>
        <taxon>Viridiplantae</taxon>
        <taxon>Streptophyta</taxon>
        <taxon>Embryophyta</taxon>
        <taxon>Tracheophyta</taxon>
        <taxon>Spermatophyta</taxon>
        <taxon>Magnoliopsida</taxon>
        <taxon>Liliopsida</taxon>
        <taxon>Arecaceae</taxon>
        <taxon>Coryphoideae</taxon>
        <taxon>Phoeniceae</taxon>
        <taxon>Phoenix</taxon>
    </lineage>
</organism>
<dbReference type="InterPro" id="IPR008922">
    <property type="entry name" value="Di-copper_centre_dom_sf"/>
</dbReference>
<evidence type="ECO:0000256" key="5">
    <source>
        <dbReference type="ARBA" id="ARBA00023002"/>
    </source>
</evidence>
<dbReference type="AlphaFoldDB" id="A0A8B9AG70"/>
<protein>
    <submittedName>
        <fullName evidence="12 13">Polyphenol oxidase, chloroplastic-like</fullName>
    </submittedName>
</protein>
<dbReference type="InterPro" id="IPR002227">
    <property type="entry name" value="Tyrosinase_Cu-bd"/>
</dbReference>
<dbReference type="InterPro" id="IPR022739">
    <property type="entry name" value="Polyphenol_oxidase_cen"/>
</dbReference>